<accession>A0A0M0L5Y7</accession>
<feature type="binding site" evidence="11">
    <location>
        <position position="41"/>
    </location>
    <ligand>
        <name>Zn(2+)</name>
        <dbReference type="ChEBI" id="CHEBI:29105"/>
    </ligand>
</feature>
<dbReference type="Proteomes" id="UP000037558">
    <property type="component" value="Unassembled WGS sequence"/>
</dbReference>
<gene>
    <name evidence="13" type="ORF">AMD01_09425</name>
</gene>
<feature type="active site" description="Nucleophile; methyl group acceptor from methylphosphotriester" evidence="10">
    <location>
        <position position="37"/>
    </location>
</feature>
<evidence type="ECO:0000256" key="2">
    <source>
        <dbReference type="ARBA" id="ARBA00022490"/>
    </source>
</evidence>
<evidence type="ECO:0000313" key="14">
    <source>
        <dbReference type="Proteomes" id="UP000037558"/>
    </source>
</evidence>
<dbReference type="PANTHER" id="PTHR10815:SF5">
    <property type="entry name" value="METHYLATED-DNA--PROTEIN-CYSTEINE METHYLTRANSFERASE"/>
    <property type="match status" value="1"/>
</dbReference>
<dbReference type="GO" id="GO:0043565">
    <property type="term" value="F:sequence-specific DNA binding"/>
    <property type="evidence" value="ECO:0007669"/>
    <property type="project" value="InterPro"/>
</dbReference>
<keyword evidence="3 9" id="KW-0489">Methyltransferase</keyword>
<dbReference type="PIRSF" id="PIRSF000409">
    <property type="entry name" value="Ada"/>
    <property type="match status" value="1"/>
</dbReference>
<keyword evidence="5 9" id="KW-0227">DNA damage</keyword>
<dbReference type="EMBL" id="LILC01000013">
    <property type="protein sequence ID" value="KOO46088.1"/>
    <property type="molecule type" value="Genomic_DNA"/>
</dbReference>
<dbReference type="InterPro" id="IPR004026">
    <property type="entry name" value="Ada_DNA_repair_Zn-bd"/>
</dbReference>
<dbReference type="FunFam" id="1.10.10.10:FF:000337">
    <property type="entry name" value="Methylated-DNA--protein-cysteine methyltransferase"/>
    <property type="match status" value="1"/>
</dbReference>
<evidence type="ECO:0000256" key="10">
    <source>
        <dbReference type="PIRSR" id="PIRSR000409-1"/>
    </source>
</evidence>
<dbReference type="Pfam" id="PF02870">
    <property type="entry name" value="Methyltransf_1N"/>
    <property type="match status" value="1"/>
</dbReference>
<dbReference type="NCBIfam" id="TIGR00589">
    <property type="entry name" value="ogt"/>
    <property type="match status" value="1"/>
</dbReference>
<dbReference type="STRING" id="284581.AMD01_09425"/>
<keyword evidence="11" id="KW-0479">Metal-binding</keyword>
<dbReference type="PANTHER" id="PTHR10815">
    <property type="entry name" value="METHYLATED-DNA--PROTEIN-CYSTEINE METHYLTRANSFERASE"/>
    <property type="match status" value="1"/>
</dbReference>
<dbReference type="GO" id="GO:0003700">
    <property type="term" value="F:DNA-binding transcription factor activity"/>
    <property type="evidence" value="ECO:0007669"/>
    <property type="project" value="InterPro"/>
</dbReference>
<evidence type="ECO:0000256" key="7">
    <source>
        <dbReference type="ARBA" id="ARBA00023204"/>
    </source>
</evidence>
<dbReference type="InterPro" id="IPR008332">
    <property type="entry name" value="MethylG_MeTrfase_N"/>
</dbReference>
<dbReference type="Gene3D" id="1.10.10.10">
    <property type="entry name" value="Winged helix-like DNA-binding domain superfamily/Winged helix DNA-binding domain"/>
    <property type="match status" value="1"/>
</dbReference>
<feature type="domain" description="HTH araC/xylS-type" evidence="12">
    <location>
        <begin position="85"/>
        <end position="181"/>
    </location>
</feature>
<dbReference type="SUPFAM" id="SSF53155">
    <property type="entry name" value="Methylated DNA-protein cysteine methyltransferase domain"/>
    <property type="match status" value="1"/>
</dbReference>
<keyword evidence="14" id="KW-1185">Reference proteome</keyword>
<keyword evidence="6" id="KW-0010">Activator</keyword>
<evidence type="ECO:0000313" key="13">
    <source>
        <dbReference type="EMBL" id="KOO46088.1"/>
    </source>
</evidence>
<dbReference type="Pfam" id="PF01035">
    <property type="entry name" value="DNA_binding_1"/>
    <property type="match status" value="1"/>
</dbReference>
<sequence length="359" mass="40764">MIRDQKEVDTFYQMLIERNSSYEGTFFVGVRTTGIFCRPTCPAKKPKQENCEFFRTAKEAALASYRPCKRCQPLNTPSTLSSEVKKLVEAIEENPQRKWSDKDFDDLAISANTARRQFKKQFGMTFIEYARARRLGTAFQHIRNGKPLIYTQMDSGFESSNGFRDAFTRIMGDVPKKNKNITLLTAKWMETTLGSMLAIGDEHELYLLEFVDRRGLEKEIERMRVKLSVAIVPGTNELLEDLEQQLGEYFEGDRSSFDIPLTDKIGSSFQKNVWRLLGEIPPGKTISYKELAIQAGNPKAYRAVARANGANQIAILIPCHRVITSNGELGGYAGGLQRKAWLLELEKMKAGCHENLTVY</sequence>
<comment type="subcellular location">
    <subcellularLocation>
        <location evidence="9">Cytoplasm</location>
    </subcellularLocation>
</comment>
<dbReference type="SMART" id="SM00342">
    <property type="entry name" value="HTH_ARAC"/>
    <property type="match status" value="1"/>
</dbReference>
<dbReference type="OrthoDB" id="9802228at2"/>
<feature type="active site" description="Nucleophile; methyl group acceptor from either O6-methylguanine or O4-methylthymine" evidence="10">
    <location>
        <position position="319"/>
    </location>
</feature>
<dbReference type="CDD" id="cd06445">
    <property type="entry name" value="ATase"/>
    <property type="match status" value="1"/>
</dbReference>
<dbReference type="Pfam" id="PF02805">
    <property type="entry name" value="Ada_Zn_binding"/>
    <property type="match status" value="1"/>
</dbReference>
<organism evidence="13 14">
    <name type="scientific">Priestia koreensis</name>
    <dbReference type="NCBI Taxonomy" id="284581"/>
    <lineage>
        <taxon>Bacteria</taxon>
        <taxon>Bacillati</taxon>
        <taxon>Bacillota</taxon>
        <taxon>Bacilli</taxon>
        <taxon>Bacillales</taxon>
        <taxon>Bacillaceae</taxon>
        <taxon>Priestia</taxon>
    </lineage>
</organism>
<evidence type="ECO:0000256" key="4">
    <source>
        <dbReference type="ARBA" id="ARBA00022679"/>
    </source>
</evidence>
<evidence type="ECO:0000256" key="3">
    <source>
        <dbReference type="ARBA" id="ARBA00022603"/>
    </source>
</evidence>
<evidence type="ECO:0000256" key="6">
    <source>
        <dbReference type="ARBA" id="ARBA00023159"/>
    </source>
</evidence>
<comment type="catalytic activity">
    <reaction evidence="8 9">
        <text>a 6-O-methyl-2'-deoxyguanosine in DNA + L-cysteinyl-[protein] = S-methyl-L-cysteinyl-[protein] + a 2'-deoxyguanosine in DNA</text>
        <dbReference type="Rhea" id="RHEA:24000"/>
        <dbReference type="Rhea" id="RHEA-COMP:10131"/>
        <dbReference type="Rhea" id="RHEA-COMP:10132"/>
        <dbReference type="Rhea" id="RHEA-COMP:11367"/>
        <dbReference type="Rhea" id="RHEA-COMP:11368"/>
        <dbReference type="ChEBI" id="CHEBI:29950"/>
        <dbReference type="ChEBI" id="CHEBI:82612"/>
        <dbReference type="ChEBI" id="CHEBI:85445"/>
        <dbReference type="ChEBI" id="CHEBI:85448"/>
        <dbReference type="EC" id="2.1.1.63"/>
    </reaction>
</comment>
<dbReference type="PROSITE" id="PS00374">
    <property type="entry name" value="MGMT"/>
    <property type="match status" value="1"/>
</dbReference>
<comment type="caution">
    <text evidence="13">The sequence shown here is derived from an EMBL/GenBank/DDBJ whole genome shotgun (WGS) entry which is preliminary data.</text>
</comment>
<dbReference type="InterPro" id="IPR001497">
    <property type="entry name" value="MethylDNA_cys_MeTrfase_AS"/>
</dbReference>
<evidence type="ECO:0000259" key="12">
    <source>
        <dbReference type="PROSITE" id="PS01124"/>
    </source>
</evidence>
<comment type="cofactor">
    <cofactor evidence="11">
        <name>Zn(2+)</name>
        <dbReference type="ChEBI" id="CHEBI:29105"/>
    </cofactor>
    <text evidence="11">Binds 1 zinc ion per subunit.</text>
</comment>
<dbReference type="GO" id="GO:0032259">
    <property type="term" value="P:methylation"/>
    <property type="evidence" value="ECO:0007669"/>
    <property type="project" value="UniProtKB-KW"/>
</dbReference>
<keyword evidence="11" id="KW-0862">Zinc</keyword>
<dbReference type="AlphaFoldDB" id="A0A0M0L5Y7"/>
<dbReference type="GO" id="GO:0006307">
    <property type="term" value="P:DNA alkylation repair"/>
    <property type="evidence" value="ECO:0007669"/>
    <property type="project" value="UniProtKB-UniRule"/>
</dbReference>
<dbReference type="SUPFAM" id="SSF57884">
    <property type="entry name" value="Ada DNA repair protein, N-terminal domain (N-Ada 10)"/>
    <property type="match status" value="1"/>
</dbReference>
<keyword evidence="2 9" id="KW-0963">Cytoplasm</keyword>
<protein>
    <recommendedName>
        <fullName evidence="9">Methylated-DNA--protein-cysteine methyltransferase</fullName>
        <ecNumber evidence="9">2.1.1.63</ecNumber>
    </recommendedName>
    <alternativeName>
        <fullName evidence="9">6-O-methylguanine-DNA methyltransferase</fullName>
        <shortName evidence="9">MGMT</shortName>
    </alternativeName>
    <alternativeName>
        <fullName evidence="9">O-6-methylguanine-DNA-alkyltransferase</fullName>
    </alternativeName>
</protein>
<dbReference type="PATRIC" id="fig|284581.3.peg.1954"/>
<dbReference type="InterPro" id="IPR035451">
    <property type="entry name" value="Ada-like_dom_sf"/>
</dbReference>
<dbReference type="Gene3D" id="1.10.10.60">
    <property type="entry name" value="Homeodomain-like"/>
    <property type="match status" value="1"/>
</dbReference>
<feature type="binding site" evidence="11">
    <location>
        <position position="71"/>
    </location>
    <ligand>
        <name>Zn(2+)</name>
        <dbReference type="ChEBI" id="CHEBI:29105"/>
    </ligand>
</feature>
<evidence type="ECO:0000256" key="11">
    <source>
        <dbReference type="PIRSR" id="PIRSR000409-3"/>
    </source>
</evidence>
<evidence type="ECO:0000256" key="9">
    <source>
        <dbReference type="HAMAP-Rule" id="MF_00772"/>
    </source>
</evidence>
<comment type="function">
    <text evidence="9">Involved in the cellular defense against the biological effects of O6-methylguanine (O6-MeG) and O4-methylthymine (O4-MeT) in DNA. Repairs the methylated nucleobase in DNA by stoichiometrically transferring the methyl group to a cysteine residue in the enzyme. This is a suicide reaction: the enzyme is irreversibly inactivated.</text>
</comment>
<evidence type="ECO:0000256" key="8">
    <source>
        <dbReference type="ARBA" id="ARBA00049348"/>
    </source>
</evidence>
<dbReference type="InterPro" id="IPR036388">
    <property type="entry name" value="WH-like_DNA-bd_sf"/>
</dbReference>
<dbReference type="InterPro" id="IPR014048">
    <property type="entry name" value="MethylDNA_cys_MeTrfase_DNA-bd"/>
</dbReference>
<dbReference type="RefSeq" id="WP_053401151.1">
    <property type="nucleotide sequence ID" value="NZ_LILC01000013.1"/>
</dbReference>
<comment type="similarity">
    <text evidence="9">Belongs to the MGMT family.</text>
</comment>
<dbReference type="InterPro" id="IPR016221">
    <property type="entry name" value="Bifunct_regulatory_prot_Ada"/>
</dbReference>
<dbReference type="PROSITE" id="PS01124">
    <property type="entry name" value="HTH_ARAC_FAMILY_2"/>
    <property type="match status" value="1"/>
</dbReference>
<dbReference type="EC" id="2.1.1.63" evidence="9"/>
<feature type="active site" description="Nucleophile; methyl group acceptor" evidence="9">
    <location>
        <position position="319"/>
    </location>
</feature>
<dbReference type="HAMAP" id="MF_00772">
    <property type="entry name" value="OGT"/>
    <property type="match status" value="1"/>
</dbReference>
<dbReference type="InterPro" id="IPR036217">
    <property type="entry name" value="MethylDNA_cys_MeTrfase_DNAb"/>
</dbReference>
<evidence type="ECO:0000256" key="5">
    <source>
        <dbReference type="ARBA" id="ARBA00022763"/>
    </source>
</evidence>
<feature type="binding site" evidence="11">
    <location>
        <position position="68"/>
    </location>
    <ligand>
        <name>Zn(2+)</name>
        <dbReference type="ChEBI" id="CHEBI:29105"/>
    </ligand>
</feature>
<dbReference type="Gene3D" id="3.40.10.10">
    <property type="entry name" value="DNA Methylphosphotriester Repair Domain"/>
    <property type="match status" value="1"/>
</dbReference>
<feature type="binding site" evidence="11">
    <location>
        <position position="37"/>
    </location>
    <ligand>
        <name>Zn(2+)</name>
        <dbReference type="ChEBI" id="CHEBI:29105"/>
    </ligand>
</feature>
<dbReference type="GO" id="GO:0008270">
    <property type="term" value="F:zinc ion binding"/>
    <property type="evidence" value="ECO:0007669"/>
    <property type="project" value="InterPro"/>
</dbReference>
<dbReference type="Pfam" id="PF12833">
    <property type="entry name" value="HTH_18"/>
    <property type="match status" value="1"/>
</dbReference>
<dbReference type="SUPFAM" id="SSF46767">
    <property type="entry name" value="Methylated DNA-protein cysteine methyltransferase, C-terminal domain"/>
    <property type="match status" value="1"/>
</dbReference>
<dbReference type="InterPro" id="IPR018060">
    <property type="entry name" value="HTH_AraC"/>
</dbReference>
<keyword evidence="4 9" id="KW-0808">Transferase</keyword>
<proteinExistence type="inferred from homology"/>
<keyword evidence="7 9" id="KW-0234">DNA repair</keyword>
<dbReference type="InterPro" id="IPR023546">
    <property type="entry name" value="MGMT"/>
</dbReference>
<dbReference type="GO" id="GO:0003908">
    <property type="term" value="F:methylated-DNA-[protein]-cysteine S-methyltransferase activity"/>
    <property type="evidence" value="ECO:0007669"/>
    <property type="project" value="UniProtKB-UniRule"/>
</dbReference>
<dbReference type="GO" id="GO:0005737">
    <property type="term" value="C:cytoplasm"/>
    <property type="evidence" value="ECO:0007669"/>
    <property type="project" value="UniProtKB-SubCell"/>
</dbReference>
<dbReference type="InterPro" id="IPR036631">
    <property type="entry name" value="MGMT_N_sf"/>
</dbReference>
<comment type="catalytic activity">
    <reaction evidence="1 9">
        <text>a 4-O-methyl-thymidine in DNA + L-cysteinyl-[protein] = a thymidine in DNA + S-methyl-L-cysteinyl-[protein]</text>
        <dbReference type="Rhea" id="RHEA:53428"/>
        <dbReference type="Rhea" id="RHEA-COMP:10131"/>
        <dbReference type="Rhea" id="RHEA-COMP:10132"/>
        <dbReference type="Rhea" id="RHEA-COMP:13555"/>
        <dbReference type="Rhea" id="RHEA-COMP:13556"/>
        <dbReference type="ChEBI" id="CHEBI:29950"/>
        <dbReference type="ChEBI" id="CHEBI:82612"/>
        <dbReference type="ChEBI" id="CHEBI:137386"/>
        <dbReference type="ChEBI" id="CHEBI:137387"/>
        <dbReference type="EC" id="2.1.1.63"/>
    </reaction>
</comment>
<evidence type="ECO:0000256" key="1">
    <source>
        <dbReference type="ARBA" id="ARBA00001286"/>
    </source>
</evidence>
<comment type="miscellaneous">
    <text evidence="9">This enzyme catalyzes only one turnover and therefore is not strictly catalytic. According to one definition, an enzyme is a biocatalyst that acts repeatedly and over many reaction cycles.</text>
</comment>
<dbReference type="Gene3D" id="3.30.160.70">
    <property type="entry name" value="Methylated DNA-protein cysteine methyltransferase domain"/>
    <property type="match status" value="1"/>
</dbReference>
<name>A0A0M0L5Y7_9BACI</name>
<reference evidence="14" key="1">
    <citation type="submission" date="2015-08" db="EMBL/GenBank/DDBJ databases">
        <title>Fjat-14210 dsm16467.</title>
        <authorList>
            <person name="Liu B."/>
            <person name="Wang J."/>
            <person name="Zhu Y."/>
            <person name="Liu G."/>
            <person name="Chen Q."/>
            <person name="Chen Z."/>
            <person name="Lan J."/>
            <person name="Che J."/>
            <person name="Ge C."/>
            <person name="Shi H."/>
            <person name="Pan Z."/>
            <person name="Liu X."/>
        </authorList>
    </citation>
    <scope>NUCLEOTIDE SEQUENCE [LARGE SCALE GENOMIC DNA]</scope>
    <source>
        <strain evidence="14">DSM 16467</strain>
    </source>
</reference>